<proteinExistence type="predicted"/>
<dbReference type="Proteomes" id="UP000499080">
    <property type="component" value="Unassembled WGS sequence"/>
</dbReference>
<accession>A0A4Y2DKY7</accession>
<comment type="caution">
    <text evidence="1">The sequence shown here is derived from an EMBL/GenBank/DDBJ whole genome shotgun (WGS) entry which is preliminary data.</text>
</comment>
<protein>
    <submittedName>
        <fullName evidence="1">Uncharacterized protein</fullName>
    </submittedName>
</protein>
<dbReference type="EMBL" id="BGPR01000371">
    <property type="protein sequence ID" value="GBM16295.1"/>
    <property type="molecule type" value="Genomic_DNA"/>
</dbReference>
<gene>
    <name evidence="1" type="ORF">AVEN_194038_1</name>
</gene>
<reference evidence="1 2" key="1">
    <citation type="journal article" date="2019" name="Sci. Rep.">
        <title>Orb-weaving spider Araneus ventricosus genome elucidates the spidroin gene catalogue.</title>
        <authorList>
            <person name="Kono N."/>
            <person name="Nakamura H."/>
            <person name="Ohtoshi R."/>
            <person name="Moran D.A.P."/>
            <person name="Shinohara A."/>
            <person name="Yoshida Y."/>
            <person name="Fujiwara M."/>
            <person name="Mori M."/>
            <person name="Tomita M."/>
            <person name="Arakawa K."/>
        </authorList>
    </citation>
    <scope>NUCLEOTIDE SEQUENCE [LARGE SCALE GENOMIC DNA]</scope>
</reference>
<keyword evidence="2" id="KW-1185">Reference proteome</keyword>
<sequence>MIPLHTNGATFSPDGDGMHRGRSRGCSWMGSGFEPGILRLRGRDLTTRPPQPLFQIKITLINMLVVVSKTCATQVNCNRTRMVFETLRDSPRVCCSLCPDWKNVMYACI</sequence>
<evidence type="ECO:0000313" key="2">
    <source>
        <dbReference type="Proteomes" id="UP000499080"/>
    </source>
</evidence>
<name>A0A4Y2DKY7_ARAVE</name>
<organism evidence="1 2">
    <name type="scientific">Araneus ventricosus</name>
    <name type="common">Orbweaver spider</name>
    <name type="synonym">Epeira ventricosa</name>
    <dbReference type="NCBI Taxonomy" id="182803"/>
    <lineage>
        <taxon>Eukaryota</taxon>
        <taxon>Metazoa</taxon>
        <taxon>Ecdysozoa</taxon>
        <taxon>Arthropoda</taxon>
        <taxon>Chelicerata</taxon>
        <taxon>Arachnida</taxon>
        <taxon>Araneae</taxon>
        <taxon>Araneomorphae</taxon>
        <taxon>Entelegynae</taxon>
        <taxon>Araneoidea</taxon>
        <taxon>Araneidae</taxon>
        <taxon>Araneus</taxon>
    </lineage>
</organism>
<evidence type="ECO:0000313" key="1">
    <source>
        <dbReference type="EMBL" id="GBM16295.1"/>
    </source>
</evidence>
<dbReference type="AlphaFoldDB" id="A0A4Y2DKY7"/>